<evidence type="ECO:0000313" key="2">
    <source>
        <dbReference type="EMBL" id="RSL92033.1"/>
    </source>
</evidence>
<gene>
    <name evidence="2" type="ORF">CEP52_014036</name>
</gene>
<dbReference type="PANTHER" id="PTHR35910:SF6">
    <property type="entry name" value="2EXR DOMAIN-CONTAINING PROTEIN"/>
    <property type="match status" value="1"/>
</dbReference>
<dbReference type="InterPro" id="IPR045518">
    <property type="entry name" value="2EXR"/>
</dbReference>
<dbReference type="STRING" id="1325735.A0A428SQI4"/>
<evidence type="ECO:0000313" key="3">
    <source>
        <dbReference type="Proteomes" id="UP000287144"/>
    </source>
</evidence>
<dbReference type="Proteomes" id="UP000287144">
    <property type="component" value="Unassembled WGS sequence"/>
</dbReference>
<sequence length="386" mass="45312">MPLVVSSNLGILNPPSGSKTTDTFRDFKRLPLELRWHIWELELKHERLLHVEVDFLEASPDDPDTESATRPEKAYKIILTEFLPISKLARVNSESRAVASHFYRVQLRCVYRWEGKEDTNGIFYFNPELDTLEIRGKAFSNFAEDLWVHDARHVGLVNLALSRRHLIPKSRAEYPLLQRIIPRLKRVIFLYRSASERMYGGAQMPADPLDKVEVFGSRPVMPATPKFDRLPCDPRLHIETSLKKIYLDYSDPRRFIHRWFRLMTKCNVQHDHEVDYRFLVALGERRCRPYAKKNKYGIHRGWRVRVYDHNQAITDQDSALSWVREQDGVRRENLREMREKEEGEVVEQLLQGPELPLQPAIGFWLFPIEALGPLPDVTRPLPWNTV</sequence>
<organism evidence="2 3">
    <name type="scientific">Fusarium oligoseptatum</name>
    <dbReference type="NCBI Taxonomy" id="2604345"/>
    <lineage>
        <taxon>Eukaryota</taxon>
        <taxon>Fungi</taxon>
        <taxon>Dikarya</taxon>
        <taxon>Ascomycota</taxon>
        <taxon>Pezizomycotina</taxon>
        <taxon>Sordariomycetes</taxon>
        <taxon>Hypocreomycetidae</taxon>
        <taxon>Hypocreales</taxon>
        <taxon>Nectriaceae</taxon>
        <taxon>Fusarium</taxon>
        <taxon>Fusarium solani species complex</taxon>
    </lineage>
</organism>
<dbReference type="Pfam" id="PF20150">
    <property type="entry name" value="2EXR"/>
    <property type="match status" value="1"/>
</dbReference>
<dbReference type="EMBL" id="NKCK01000210">
    <property type="protein sequence ID" value="RSL92033.1"/>
    <property type="molecule type" value="Genomic_DNA"/>
</dbReference>
<protein>
    <recommendedName>
        <fullName evidence="1">2EXR domain-containing protein</fullName>
    </recommendedName>
</protein>
<proteinExistence type="predicted"/>
<evidence type="ECO:0000259" key="1">
    <source>
        <dbReference type="Pfam" id="PF20150"/>
    </source>
</evidence>
<name>A0A428SQI4_9HYPO</name>
<keyword evidence="3" id="KW-1185">Reference proteome</keyword>
<feature type="domain" description="2EXR" evidence="1">
    <location>
        <begin position="24"/>
        <end position="132"/>
    </location>
</feature>
<dbReference type="PANTHER" id="PTHR35910">
    <property type="entry name" value="2EXR DOMAIN-CONTAINING PROTEIN"/>
    <property type="match status" value="1"/>
</dbReference>
<reference evidence="2 3" key="1">
    <citation type="submission" date="2017-06" db="EMBL/GenBank/DDBJ databases">
        <title>Comparative genomic analysis of Ambrosia Fusariam Clade fungi.</title>
        <authorList>
            <person name="Stajich J.E."/>
            <person name="Carrillo J."/>
            <person name="Kijimoto T."/>
            <person name="Eskalen A."/>
            <person name="O'Donnell K."/>
            <person name="Kasson M."/>
        </authorList>
    </citation>
    <scope>NUCLEOTIDE SEQUENCE [LARGE SCALE GENOMIC DNA]</scope>
    <source>
        <strain evidence="2 3">NRRL62579</strain>
    </source>
</reference>
<accession>A0A428SQI4</accession>
<comment type="caution">
    <text evidence="2">The sequence shown here is derived from an EMBL/GenBank/DDBJ whole genome shotgun (WGS) entry which is preliminary data.</text>
</comment>
<dbReference type="AlphaFoldDB" id="A0A428SQI4"/>